<dbReference type="AlphaFoldDB" id="A0A9P3G6Y8"/>
<dbReference type="EMBL" id="BPQB01000012">
    <property type="protein sequence ID" value="GJE89192.1"/>
    <property type="molecule type" value="Genomic_DNA"/>
</dbReference>
<keyword evidence="2" id="KW-1185">Reference proteome</keyword>
<evidence type="ECO:0000313" key="1">
    <source>
        <dbReference type="EMBL" id="GJE89192.1"/>
    </source>
</evidence>
<dbReference type="Proteomes" id="UP000703269">
    <property type="component" value="Unassembled WGS sequence"/>
</dbReference>
<reference evidence="1 2" key="1">
    <citation type="submission" date="2021-08" db="EMBL/GenBank/DDBJ databases">
        <title>Draft Genome Sequence of Phanerochaete sordida strain YK-624.</title>
        <authorList>
            <person name="Mori T."/>
            <person name="Dohra H."/>
            <person name="Suzuki T."/>
            <person name="Kawagishi H."/>
            <person name="Hirai H."/>
        </authorList>
    </citation>
    <scope>NUCLEOTIDE SEQUENCE [LARGE SCALE GENOMIC DNA]</scope>
    <source>
        <strain evidence="1 2">YK-624</strain>
    </source>
</reference>
<organism evidence="1 2">
    <name type="scientific">Phanerochaete sordida</name>
    <dbReference type="NCBI Taxonomy" id="48140"/>
    <lineage>
        <taxon>Eukaryota</taxon>
        <taxon>Fungi</taxon>
        <taxon>Dikarya</taxon>
        <taxon>Basidiomycota</taxon>
        <taxon>Agaricomycotina</taxon>
        <taxon>Agaricomycetes</taxon>
        <taxon>Polyporales</taxon>
        <taxon>Phanerochaetaceae</taxon>
        <taxon>Phanerochaete</taxon>
    </lineage>
</organism>
<comment type="caution">
    <text evidence="1">The sequence shown here is derived from an EMBL/GenBank/DDBJ whole genome shotgun (WGS) entry which is preliminary data.</text>
</comment>
<evidence type="ECO:0000313" key="2">
    <source>
        <dbReference type="Proteomes" id="UP000703269"/>
    </source>
</evidence>
<proteinExistence type="predicted"/>
<protein>
    <submittedName>
        <fullName evidence="1">Uncharacterized protein</fullName>
    </submittedName>
</protein>
<sequence>MGIQASLHSVPVAVPGARLGSIPGPTASSILLRSKLYTLSRGATLVTAGSPSRRFMLATQVATWSLVRRRRRSVARRNLSSLRHAITDS</sequence>
<name>A0A9P3G6Y8_9APHY</name>
<gene>
    <name evidence="1" type="ORF">PsYK624_052870</name>
</gene>
<accession>A0A9P3G6Y8</accession>